<proteinExistence type="predicted"/>
<gene>
    <name evidence="3" type="ORF">BSTER_1361</name>
</gene>
<dbReference type="PANTHER" id="PTHR30595:SF6">
    <property type="entry name" value="SCHLAFEN ALBA-2 DOMAIN-CONTAINING PROTEIN"/>
    <property type="match status" value="1"/>
</dbReference>
<evidence type="ECO:0000313" key="3">
    <source>
        <dbReference type="EMBL" id="KFI97140.1"/>
    </source>
</evidence>
<dbReference type="Proteomes" id="UP000029091">
    <property type="component" value="Unassembled WGS sequence"/>
</dbReference>
<evidence type="ECO:0000259" key="2">
    <source>
        <dbReference type="Pfam" id="PF04326"/>
    </source>
</evidence>
<organism evidence="3 4">
    <name type="scientific">Bifidobacterium adolescentis JCM 15918</name>
    <dbReference type="NCBI Taxonomy" id="1437612"/>
    <lineage>
        <taxon>Bacteria</taxon>
        <taxon>Bacillati</taxon>
        <taxon>Actinomycetota</taxon>
        <taxon>Actinomycetes</taxon>
        <taxon>Bifidobacteriales</taxon>
        <taxon>Bifidobacteriaceae</taxon>
        <taxon>Bifidobacterium</taxon>
    </lineage>
</organism>
<evidence type="ECO:0000313" key="4">
    <source>
        <dbReference type="Proteomes" id="UP000029091"/>
    </source>
</evidence>
<name>A0A087DNP0_BIFAD</name>
<dbReference type="InterPro" id="IPR036388">
    <property type="entry name" value="WH-like_DNA-bd_sf"/>
</dbReference>
<dbReference type="EMBL" id="JGZQ01000007">
    <property type="protein sequence ID" value="KFI97140.1"/>
    <property type="molecule type" value="Genomic_DNA"/>
</dbReference>
<evidence type="ECO:0000256" key="1">
    <source>
        <dbReference type="SAM" id="MobiDB-lite"/>
    </source>
</evidence>
<dbReference type="AlphaFoldDB" id="A0A087DNP0"/>
<dbReference type="Gene3D" id="3.30.565.60">
    <property type="match status" value="1"/>
</dbReference>
<dbReference type="InterPro" id="IPR038475">
    <property type="entry name" value="RecG_C_sf"/>
</dbReference>
<dbReference type="Gene3D" id="1.10.10.10">
    <property type="entry name" value="Winged helix-like DNA-binding domain superfamily/Winged helix DNA-binding domain"/>
    <property type="match status" value="2"/>
</dbReference>
<feature type="domain" description="Schlafen AlbA-2" evidence="2">
    <location>
        <begin position="6"/>
        <end position="112"/>
    </location>
</feature>
<dbReference type="Pfam" id="PF04326">
    <property type="entry name" value="SLFN_AlbA_2"/>
    <property type="match status" value="1"/>
</dbReference>
<dbReference type="Pfam" id="PF13749">
    <property type="entry name" value="HATPase_c_4"/>
    <property type="match status" value="1"/>
</dbReference>
<dbReference type="Gene3D" id="3.30.950.30">
    <property type="entry name" value="Schlafen, AAA domain"/>
    <property type="match status" value="1"/>
</dbReference>
<comment type="caution">
    <text evidence="3">The sequence shown here is derived from an EMBL/GenBank/DDBJ whole genome shotgun (WGS) entry which is preliminary data.</text>
</comment>
<protein>
    <submittedName>
        <fullName evidence="3">Putative transcriptional regulator</fullName>
    </submittedName>
</protein>
<sequence length="549" mass="60647">MLPDRESLTVEFKSEQRRPQSDDEIVDNVVALANTQGGTLYLGIEDNGIVTGVSEQHSNINGLAAFIFNKTVPQQTTRIESFHEHGCQVVAIEVDNSQQIVSTSNGKTLQRRLKADGTPEVVPLFVSQFISRLSQQRSYDYSDMPAPGGELTDLDTEARNQLRQHIRETNTNSSLLTFDDTDFDRALGLVSGNEGEELPTIAGLLTIGTTEAIKRCIPTASATFQVMEGTTPRINTDPFVLPLVDMFGKISDLIQPWNPGHEIMSGLIHMNVPDFDPQALREAMVNAFCHRDYARIGSVRFMIDTDGLTISNPGGFIEGISEDNLLSAQPRSRNPRLALILKTAGYAEQTGRGVDKIYIGSLANGGAMPDYSQSTSTEVNLFIRRAVPDESFIRMVSEEEKRRGSSLSVWALIILSLLKEHRRLTMSQLHEFSRLEERRVVGAVEDLVEAGVVEASGSGISRSYILSSKVYKADDALPAYVRQNNISATRQRGLVLELAEKNDGEVTSSEVMDLLGLSYISAYRLLKKMEDEGKLMHEGKGRSSRYLIA</sequence>
<dbReference type="InterPro" id="IPR007421">
    <property type="entry name" value="Schlafen_AlbA_2_dom"/>
</dbReference>
<dbReference type="InterPro" id="IPR036390">
    <property type="entry name" value="WH_DNA-bd_sf"/>
</dbReference>
<feature type="region of interest" description="Disordered" evidence="1">
    <location>
        <begin position="1"/>
        <end position="20"/>
    </location>
</feature>
<accession>A0A087DNP0</accession>
<dbReference type="SUPFAM" id="SSF46785">
    <property type="entry name" value="Winged helix' DNA-binding domain"/>
    <property type="match status" value="2"/>
</dbReference>
<dbReference type="PANTHER" id="PTHR30595">
    <property type="entry name" value="GLPR-RELATED TRANSCRIPTIONAL REPRESSOR"/>
    <property type="match status" value="1"/>
</dbReference>
<reference evidence="3 4" key="1">
    <citation type="submission" date="2014-03" db="EMBL/GenBank/DDBJ databases">
        <title>Genomics of Bifidobacteria.</title>
        <authorList>
            <person name="Ventura M."/>
            <person name="Milani C."/>
            <person name="Lugli G.A."/>
        </authorList>
    </citation>
    <scope>NUCLEOTIDE SEQUENCE [LARGE SCALE GENOMIC DNA]</scope>
    <source>
        <strain evidence="4">JCM 15918</strain>
    </source>
</reference>
<dbReference type="InterPro" id="IPR038461">
    <property type="entry name" value="Schlafen_AlbA_2_dom_sf"/>
</dbReference>
<dbReference type="RefSeq" id="WP_021913377.1">
    <property type="nucleotide sequence ID" value="NZ_JDUX01000008.1"/>
</dbReference>